<protein>
    <submittedName>
        <fullName evidence="1">Uncharacterized protein</fullName>
    </submittedName>
</protein>
<evidence type="ECO:0000313" key="1">
    <source>
        <dbReference type="EMBL" id="QBF81566.1"/>
    </source>
</evidence>
<dbReference type="KEGG" id="smai:EXU30_01780"/>
<keyword evidence="2" id="KW-1185">Reference proteome</keyword>
<sequence>MPSQFEQQLARVGQSANRLVTSSNLMTLKVELSHQGTITNIVSGVITPQHMDDSGGRQDELSGESTKKRVAGWPIASGYVAEGVEPDFEFLLKMDLQTQTAH</sequence>
<dbReference type="EMBL" id="CP036200">
    <property type="protein sequence ID" value="QBF81566.1"/>
    <property type="molecule type" value="Genomic_DNA"/>
</dbReference>
<proteinExistence type="predicted"/>
<accession>A0A411PDE0</accession>
<organism evidence="1 2">
    <name type="scientific">Shewanella maritima</name>
    <dbReference type="NCBI Taxonomy" id="2520507"/>
    <lineage>
        <taxon>Bacteria</taxon>
        <taxon>Pseudomonadati</taxon>
        <taxon>Pseudomonadota</taxon>
        <taxon>Gammaproteobacteria</taxon>
        <taxon>Alteromonadales</taxon>
        <taxon>Shewanellaceae</taxon>
        <taxon>Shewanella</taxon>
    </lineage>
</organism>
<reference evidence="1 2" key="1">
    <citation type="submission" date="2019-02" db="EMBL/GenBank/DDBJ databases">
        <title>Shewanella sp. D4-2 isolated from Dokdo Island.</title>
        <authorList>
            <person name="Baek K."/>
        </authorList>
    </citation>
    <scope>NUCLEOTIDE SEQUENCE [LARGE SCALE GENOMIC DNA]</scope>
    <source>
        <strain evidence="1 2">D4-2</strain>
    </source>
</reference>
<dbReference type="RefSeq" id="WP_130597540.1">
    <property type="nucleotide sequence ID" value="NZ_CP036200.1"/>
</dbReference>
<gene>
    <name evidence="1" type="ORF">EXU30_01780</name>
</gene>
<name>A0A411PDE0_9GAMM</name>
<dbReference type="AlphaFoldDB" id="A0A411PDE0"/>
<evidence type="ECO:0000313" key="2">
    <source>
        <dbReference type="Proteomes" id="UP000291106"/>
    </source>
</evidence>
<dbReference type="Proteomes" id="UP000291106">
    <property type="component" value="Chromosome"/>
</dbReference>